<keyword evidence="13" id="KW-1185">Reference proteome</keyword>
<keyword evidence="2 8" id="KW-0963">Cytoplasm</keyword>
<reference evidence="12 13" key="2">
    <citation type="journal article" date="2011" name="Stand. Genomic Sci.">
        <title>Complete genome sequence of Isosphaera pallida type strain (IS1B).</title>
        <authorList>
            <consortium name="US DOE Joint Genome Institute (JGI-PGF)"/>
            <person name="Goker M."/>
            <person name="Cleland D."/>
            <person name="Saunders E."/>
            <person name="Lapidus A."/>
            <person name="Nolan M."/>
            <person name="Lucas S."/>
            <person name="Hammon N."/>
            <person name="Deshpande S."/>
            <person name="Cheng J.F."/>
            <person name="Tapia R."/>
            <person name="Han C."/>
            <person name="Goodwin L."/>
            <person name="Pitluck S."/>
            <person name="Liolios K."/>
            <person name="Pagani I."/>
            <person name="Ivanova N."/>
            <person name="Mavromatis K."/>
            <person name="Pati A."/>
            <person name="Chen A."/>
            <person name="Palaniappan K."/>
            <person name="Land M."/>
            <person name="Hauser L."/>
            <person name="Chang Y.J."/>
            <person name="Jeffries C.D."/>
            <person name="Detter J.C."/>
            <person name="Beck B."/>
            <person name="Woyke T."/>
            <person name="Bristow J."/>
            <person name="Eisen J.A."/>
            <person name="Markowitz V."/>
            <person name="Hugenholtz P."/>
            <person name="Kyrpides N.C."/>
            <person name="Klenk H.P."/>
        </authorList>
    </citation>
    <scope>NUCLEOTIDE SEQUENCE [LARGE SCALE GENOMIC DNA]</scope>
    <source>
        <strain evidence="13">ATCC 43644 / DSM 9630 / IS1B</strain>
    </source>
</reference>
<proteinExistence type="inferred from homology"/>
<feature type="binding site" evidence="8">
    <location>
        <begin position="282"/>
        <end position="285"/>
    </location>
    <ligand>
        <name>GTP</name>
        <dbReference type="ChEBI" id="CHEBI:37565"/>
    </ligand>
</feature>
<dbReference type="PROSITE" id="PS51883">
    <property type="entry name" value="OBG"/>
    <property type="match status" value="1"/>
</dbReference>
<reference key="1">
    <citation type="submission" date="2010-11" db="EMBL/GenBank/DDBJ databases">
        <title>The complete sequence of chromosome of Isophaera pallida ATCC 43644.</title>
        <authorList>
            <consortium name="US DOE Joint Genome Institute (JGI-PGF)"/>
            <person name="Lucas S."/>
            <person name="Copeland A."/>
            <person name="Lapidus A."/>
            <person name="Bruce D."/>
            <person name="Goodwin L."/>
            <person name="Pitluck S."/>
            <person name="Kyrpides N."/>
            <person name="Mavromatis K."/>
            <person name="Pagani I."/>
            <person name="Ivanova N."/>
            <person name="Saunders E."/>
            <person name="Brettin T."/>
            <person name="Detter J.C."/>
            <person name="Han C."/>
            <person name="Tapia R."/>
            <person name="Land M."/>
            <person name="Hauser L."/>
            <person name="Markowitz V."/>
            <person name="Cheng J.-F."/>
            <person name="Hugenholtz P."/>
            <person name="Woyke T."/>
            <person name="Wu D."/>
            <person name="Eisen J.A."/>
        </authorList>
    </citation>
    <scope>NUCLEOTIDE SEQUENCE</scope>
    <source>
        <strain>ATCC 43644</strain>
    </source>
</reference>
<keyword evidence="5 8" id="KW-0378">Hydrolase</keyword>
<dbReference type="InterPro" id="IPR031167">
    <property type="entry name" value="G_OBG"/>
</dbReference>
<feature type="binding site" evidence="8">
    <location>
        <begin position="165"/>
        <end position="172"/>
    </location>
    <ligand>
        <name>GTP</name>
        <dbReference type="ChEBI" id="CHEBI:37565"/>
    </ligand>
</feature>
<evidence type="ECO:0000256" key="1">
    <source>
        <dbReference type="ARBA" id="ARBA00007699"/>
    </source>
</evidence>
<dbReference type="AlphaFoldDB" id="E8R0S8"/>
<keyword evidence="6 8" id="KW-0460">Magnesium</keyword>
<evidence type="ECO:0000313" key="12">
    <source>
        <dbReference type="EMBL" id="ADV62274.1"/>
    </source>
</evidence>
<dbReference type="Gene3D" id="2.70.210.12">
    <property type="entry name" value="GTP1/OBG domain"/>
    <property type="match status" value="1"/>
</dbReference>
<comment type="subunit">
    <text evidence="8">Monomer.</text>
</comment>
<dbReference type="HAMAP" id="MF_01454">
    <property type="entry name" value="GTPase_Obg"/>
    <property type="match status" value="1"/>
</dbReference>
<dbReference type="EC" id="3.6.5.-" evidence="8"/>
<dbReference type="InterPro" id="IPR045086">
    <property type="entry name" value="OBG_GTPase"/>
</dbReference>
<feature type="binding site" evidence="8">
    <location>
        <begin position="190"/>
        <end position="194"/>
    </location>
    <ligand>
        <name>GTP</name>
        <dbReference type="ChEBI" id="CHEBI:37565"/>
    </ligand>
</feature>
<dbReference type="GO" id="GO:0042254">
    <property type="term" value="P:ribosome biogenesis"/>
    <property type="evidence" value="ECO:0007669"/>
    <property type="project" value="UniProtKB-UniRule"/>
</dbReference>
<dbReference type="SUPFAM" id="SSF52540">
    <property type="entry name" value="P-loop containing nucleoside triphosphate hydrolases"/>
    <property type="match status" value="1"/>
</dbReference>
<dbReference type="GO" id="GO:0003924">
    <property type="term" value="F:GTPase activity"/>
    <property type="evidence" value="ECO:0007669"/>
    <property type="project" value="UniProtKB-UniRule"/>
</dbReference>
<dbReference type="GO" id="GO:0043022">
    <property type="term" value="F:ribosome binding"/>
    <property type="evidence" value="ECO:0007669"/>
    <property type="project" value="UniProtKB-ARBA"/>
</dbReference>
<comment type="function">
    <text evidence="8">An essential GTPase which binds GTP, GDP and possibly (p)ppGpp with moderate affinity, with high nucleotide exchange rates and a fairly low GTP hydrolysis rate. Plays a role in control of the cell cycle, stress response, ribosome biogenesis and in those bacteria that undergo differentiation, in morphogenesis control.</text>
</comment>
<name>E8R0S8_ISOPI</name>
<dbReference type="PROSITE" id="PS51710">
    <property type="entry name" value="G_OBG"/>
    <property type="match status" value="1"/>
</dbReference>
<evidence type="ECO:0000256" key="4">
    <source>
        <dbReference type="ARBA" id="ARBA00022741"/>
    </source>
</evidence>
<gene>
    <name evidence="8" type="primary">obg</name>
    <name evidence="12" type="ordered locus">Isop_1690</name>
</gene>
<dbReference type="CDD" id="cd01898">
    <property type="entry name" value="Obg"/>
    <property type="match status" value="1"/>
</dbReference>
<dbReference type="PANTHER" id="PTHR11702:SF31">
    <property type="entry name" value="MITOCHONDRIAL RIBOSOME-ASSOCIATED GTPASE 2"/>
    <property type="match status" value="1"/>
</dbReference>
<dbReference type="NCBIfam" id="TIGR02729">
    <property type="entry name" value="Obg_CgtA"/>
    <property type="match status" value="1"/>
</dbReference>
<feature type="binding site" evidence="8">
    <location>
        <begin position="212"/>
        <end position="215"/>
    </location>
    <ligand>
        <name>GTP</name>
        <dbReference type="ChEBI" id="CHEBI:37565"/>
    </ligand>
</feature>
<dbReference type="Pfam" id="PF01926">
    <property type="entry name" value="MMR_HSR1"/>
    <property type="match status" value="1"/>
</dbReference>
<dbReference type="PANTHER" id="PTHR11702">
    <property type="entry name" value="DEVELOPMENTALLY REGULATED GTP-BINDING PROTEIN-RELATED"/>
    <property type="match status" value="1"/>
</dbReference>
<keyword evidence="4 8" id="KW-0547">Nucleotide-binding</keyword>
<dbReference type="FunCoup" id="E8R0S8">
    <property type="interactions" value="496"/>
</dbReference>
<evidence type="ECO:0000256" key="6">
    <source>
        <dbReference type="ARBA" id="ARBA00022842"/>
    </source>
</evidence>
<comment type="subcellular location">
    <subcellularLocation>
        <location evidence="8">Cytoplasm</location>
    </subcellularLocation>
</comment>
<dbReference type="GO" id="GO:0005525">
    <property type="term" value="F:GTP binding"/>
    <property type="evidence" value="ECO:0007669"/>
    <property type="project" value="UniProtKB-UniRule"/>
</dbReference>
<dbReference type="InterPro" id="IPR006073">
    <property type="entry name" value="GTP-bd"/>
</dbReference>
<evidence type="ECO:0000256" key="8">
    <source>
        <dbReference type="HAMAP-Rule" id="MF_01454"/>
    </source>
</evidence>
<feature type="domain" description="Obg" evidence="11">
    <location>
        <begin position="1"/>
        <end position="158"/>
    </location>
</feature>
<evidence type="ECO:0000259" key="10">
    <source>
        <dbReference type="PROSITE" id="PS51710"/>
    </source>
</evidence>
<feature type="region of interest" description="Disordered" evidence="9">
    <location>
        <begin position="331"/>
        <end position="406"/>
    </location>
</feature>
<dbReference type="Proteomes" id="UP000008631">
    <property type="component" value="Chromosome"/>
</dbReference>
<dbReference type="InterPro" id="IPR036726">
    <property type="entry name" value="GTP1_OBG_dom_sf"/>
</dbReference>
<comment type="similarity">
    <text evidence="1 8">Belongs to the TRAFAC class OBG-HflX-like GTPase superfamily. OBG GTPase family.</text>
</comment>
<dbReference type="GO" id="GO:0000287">
    <property type="term" value="F:magnesium ion binding"/>
    <property type="evidence" value="ECO:0007669"/>
    <property type="project" value="InterPro"/>
</dbReference>
<dbReference type="InParanoid" id="E8R0S8"/>
<dbReference type="KEGG" id="ipa:Isop_1690"/>
<feature type="compositionally biased region" description="Basic residues" evidence="9">
    <location>
        <begin position="65"/>
        <end position="78"/>
    </location>
</feature>
<sequence>MFSDRAILYVKGGDGGQGVVSFRKEKYVPRGGPDGGDGGHGGHVIIEAVEGLTNLAHLTHQRHWKAQRGGHGSGKTKHGASAPPLIIPVPPGTIVKDRDRNLVLRDLKRVGDWVVVARGGRGGRGNHYFKSATNRAPRIRELGKPGEERWLILELQVIADVGLLGLPNAGKSTLLSRVSRARPEIADYPFTTKYPNLGLVRLDHERAFVMADIPGLIEGAHAGHGLGHEFLRHVERTKLLVHLVEAAPLDGTDPVANYHLIRDEVARYSARLAERPELVVLTKLDAAPSDVLERFRAALGPDREVFGVSSVTGQGLPPLLNRIVERLNEVAADQDEPTAETEAALPVRFDPARIADLPPYDGPSQPPLNTMEPASLDQEEPIVPESPASPHADLATEPTAAGDPAR</sequence>
<dbReference type="GO" id="GO:0005737">
    <property type="term" value="C:cytoplasm"/>
    <property type="evidence" value="ECO:0007669"/>
    <property type="project" value="UniProtKB-SubCell"/>
</dbReference>
<accession>E8R0S8</accession>
<dbReference type="NCBIfam" id="NF008956">
    <property type="entry name" value="PRK12299.1"/>
    <property type="match status" value="1"/>
</dbReference>
<dbReference type="PROSITE" id="PS00905">
    <property type="entry name" value="GTP1_OBG"/>
    <property type="match status" value="1"/>
</dbReference>
<evidence type="ECO:0000256" key="3">
    <source>
        <dbReference type="ARBA" id="ARBA00022723"/>
    </source>
</evidence>
<feature type="domain" description="OBG-type G" evidence="10">
    <location>
        <begin position="159"/>
        <end position="328"/>
    </location>
</feature>
<dbReference type="STRING" id="575540.Isop_1690"/>
<dbReference type="FunFam" id="2.70.210.12:FF:000001">
    <property type="entry name" value="GTPase Obg"/>
    <property type="match status" value="1"/>
</dbReference>
<dbReference type="HOGENOM" id="CLU_011747_2_0_0"/>
<evidence type="ECO:0000313" key="13">
    <source>
        <dbReference type="Proteomes" id="UP000008631"/>
    </source>
</evidence>
<dbReference type="InterPro" id="IPR027417">
    <property type="entry name" value="P-loop_NTPase"/>
</dbReference>
<dbReference type="EMBL" id="CP002353">
    <property type="protein sequence ID" value="ADV62274.1"/>
    <property type="molecule type" value="Genomic_DNA"/>
</dbReference>
<feature type="region of interest" description="Disordered" evidence="9">
    <location>
        <begin position="65"/>
        <end position="90"/>
    </location>
</feature>
<dbReference type="OrthoDB" id="9807318at2"/>
<dbReference type="Gene3D" id="3.40.50.300">
    <property type="entry name" value="P-loop containing nucleotide triphosphate hydrolases"/>
    <property type="match status" value="1"/>
</dbReference>
<dbReference type="RefSeq" id="WP_013564562.1">
    <property type="nucleotide sequence ID" value="NC_014962.1"/>
</dbReference>
<keyword evidence="7 8" id="KW-0342">GTP-binding</keyword>
<evidence type="ECO:0000256" key="2">
    <source>
        <dbReference type="ARBA" id="ARBA00022490"/>
    </source>
</evidence>
<comment type="cofactor">
    <cofactor evidence="8">
        <name>Mg(2+)</name>
        <dbReference type="ChEBI" id="CHEBI:18420"/>
    </cofactor>
</comment>
<dbReference type="SUPFAM" id="SSF82051">
    <property type="entry name" value="Obg GTP-binding protein N-terminal domain"/>
    <property type="match status" value="1"/>
</dbReference>
<evidence type="ECO:0000259" key="11">
    <source>
        <dbReference type="PROSITE" id="PS51883"/>
    </source>
</evidence>
<organism evidence="12 13">
    <name type="scientific">Isosphaera pallida (strain ATCC 43644 / DSM 9630 / IS1B)</name>
    <dbReference type="NCBI Taxonomy" id="575540"/>
    <lineage>
        <taxon>Bacteria</taxon>
        <taxon>Pseudomonadati</taxon>
        <taxon>Planctomycetota</taxon>
        <taxon>Planctomycetia</taxon>
        <taxon>Isosphaerales</taxon>
        <taxon>Isosphaeraceae</taxon>
        <taxon>Isosphaera</taxon>
    </lineage>
</organism>
<feature type="binding site" evidence="8">
    <location>
        <position position="172"/>
    </location>
    <ligand>
        <name>Mg(2+)</name>
        <dbReference type="ChEBI" id="CHEBI:18420"/>
    </ligand>
</feature>
<dbReference type="InterPro" id="IPR014100">
    <property type="entry name" value="GTP-bd_Obg/CgtA"/>
</dbReference>
<keyword evidence="3 8" id="KW-0479">Metal-binding</keyword>
<dbReference type="PRINTS" id="PR00326">
    <property type="entry name" value="GTP1OBG"/>
</dbReference>
<dbReference type="eggNOG" id="COG0536">
    <property type="taxonomic scope" value="Bacteria"/>
</dbReference>
<feature type="binding site" evidence="8">
    <location>
        <begin position="309"/>
        <end position="311"/>
    </location>
    <ligand>
        <name>GTP</name>
        <dbReference type="ChEBI" id="CHEBI:37565"/>
    </ligand>
</feature>
<dbReference type="InterPro" id="IPR006074">
    <property type="entry name" value="GTP1-OBG_CS"/>
</dbReference>
<dbReference type="NCBIfam" id="NF008955">
    <property type="entry name" value="PRK12297.1"/>
    <property type="match status" value="1"/>
</dbReference>
<dbReference type="PIRSF" id="PIRSF002401">
    <property type="entry name" value="GTP_bd_Obg/CgtA"/>
    <property type="match status" value="1"/>
</dbReference>
<evidence type="ECO:0000256" key="7">
    <source>
        <dbReference type="ARBA" id="ARBA00023134"/>
    </source>
</evidence>
<evidence type="ECO:0000256" key="9">
    <source>
        <dbReference type="SAM" id="MobiDB-lite"/>
    </source>
</evidence>
<feature type="binding site" evidence="8">
    <location>
        <position position="192"/>
    </location>
    <ligand>
        <name>Mg(2+)</name>
        <dbReference type="ChEBI" id="CHEBI:18420"/>
    </ligand>
</feature>
<dbReference type="InterPro" id="IPR006169">
    <property type="entry name" value="GTP1_OBG_dom"/>
</dbReference>
<dbReference type="Pfam" id="PF01018">
    <property type="entry name" value="GTP1_OBG"/>
    <property type="match status" value="1"/>
</dbReference>
<evidence type="ECO:0000256" key="5">
    <source>
        <dbReference type="ARBA" id="ARBA00022801"/>
    </source>
</evidence>
<protein>
    <recommendedName>
        <fullName evidence="8">GTPase Obg</fullName>
        <ecNumber evidence="8">3.6.5.-</ecNumber>
    </recommendedName>
    <alternativeName>
        <fullName evidence="8">GTP-binding protein Obg</fullName>
    </alternativeName>
</protein>